<dbReference type="InterPro" id="IPR019786">
    <property type="entry name" value="Zinc_finger_PHD-type_CS"/>
</dbReference>
<feature type="compositionally biased region" description="Basic residues" evidence="7">
    <location>
        <begin position="155"/>
        <end position="175"/>
    </location>
</feature>
<organism evidence="9 10">
    <name type="scientific">Zasmidium cellare ATCC 36951</name>
    <dbReference type="NCBI Taxonomy" id="1080233"/>
    <lineage>
        <taxon>Eukaryota</taxon>
        <taxon>Fungi</taxon>
        <taxon>Dikarya</taxon>
        <taxon>Ascomycota</taxon>
        <taxon>Pezizomycotina</taxon>
        <taxon>Dothideomycetes</taxon>
        <taxon>Dothideomycetidae</taxon>
        <taxon>Mycosphaerellales</taxon>
        <taxon>Mycosphaerellaceae</taxon>
        <taxon>Zasmidium</taxon>
    </lineage>
</organism>
<keyword evidence="2" id="KW-0479">Metal-binding</keyword>
<feature type="compositionally biased region" description="Basic residues" evidence="7">
    <location>
        <begin position="118"/>
        <end position="128"/>
    </location>
</feature>
<evidence type="ECO:0000256" key="1">
    <source>
        <dbReference type="ARBA" id="ARBA00004123"/>
    </source>
</evidence>
<feature type="compositionally biased region" description="Polar residues" evidence="7">
    <location>
        <begin position="195"/>
        <end position="206"/>
    </location>
</feature>
<dbReference type="GeneID" id="54560355"/>
<keyword evidence="10" id="KW-1185">Reference proteome</keyword>
<reference evidence="9" key="1">
    <citation type="journal article" date="2020" name="Stud. Mycol.">
        <title>101 Dothideomycetes genomes: a test case for predicting lifestyles and emergence of pathogens.</title>
        <authorList>
            <person name="Haridas S."/>
            <person name="Albert R."/>
            <person name="Binder M."/>
            <person name="Bloem J."/>
            <person name="Labutti K."/>
            <person name="Salamov A."/>
            <person name="Andreopoulos B."/>
            <person name="Baker S."/>
            <person name="Barry K."/>
            <person name="Bills G."/>
            <person name="Bluhm B."/>
            <person name="Cannon C."/>
            <person name="Castanera R."/>
            <person name="Culley D."/>
            <person name="Daum C."/>
            <person name="Ezra D."/>
            <person name="Gonzalez J."/>
            <person name="Henrissat B."/>
            <person name="Kuo A."/>
            <person name="Liang C."/>
            <person name="Lipzen A."/>
            <person name="Lutzoni F."/>
            <person name="Magnuson J."/>
            <person name="Mondo S."/>
            <person name="Nolan M."/>
            <person name="Ohm R."/>
            <person name="Pangilinan J."/>
            <person name="Park H.-J."/>
            <person name="Ramirez L."/>
            <person name="Alfaro M."/>
            <person name="Sun H."/>
            <person name="Tritt A."/>
            <person name="Yoshinaga Y."/>
            <person name="Zwiers L.-H."/>
            <person name="Turgeon B."/>
            <person name="Goodwin S."/>
            <person name="Spatafora J."/>
            <person name="Crous P."/>
            <person name="Grigoriev I."/>
        </authorList>
    </citation>
    <scope>NUCLEOTIDE SEQUENCE</scope>
    <source>
        <strain evidence="9">ATCC 36951</strain>
    </source>
</reference>
<dbReference type="GO" id="GO:0005634">
    <property type="term" value="C:nucleus"/>
    <property type="evidence" value="ECO:0007669"/>
    <property type="project" value="UniProtKB-SubCell"/>
</dbReference>
<dbReference type="PANTHER" id="PTHR12628:SF10">
    <property type="entry name" value="HOMEOBOX DOMAIN-CONTAINING PROTEIN"/>
    <property type="match status" value="1"/>
</dbReference>
<evidence type="ECO:0000256" key="2">
    <source>
        <dbReference type="ARBA" id="ARBA00022723"/>
    </source>
</evidence>
<feature type="region of interest" description="Disordered" evidence="7">
    <location>
        <begin position="1"/>
        <end position="231"/>
    </location>
</feature>
<evidence type="ECO:0000313" key="9">
    <source>
        <dbReference type="EMBL" id="KAF2165805.1"/>
    </source>
</evidence>
<keyword evidence="3 6" id="KW-0863">Zinc-finger</keyword>
<feature type="region of interest" description="Disordered" evidence="7">
    <location>
        <begin position="353"/>
        <end position="417"/>
    </location>
</feature>
<dbReference type="GO" id="GO:0008270">
    <property type="term" value="F:zinc ion binding"/>
    <property type="evidence" value="ECO:0007669"/>
    <property type="project" value="UniProtKB-KW"/>
</dbReference>
<feature type="compositionally biased region" description="Low complexity" evidence="7">
    <location>
        <begin position="31"/>
        <end position="40"/>
    </location>
</feature>
<dbReference type="PROSITE" id="PS01359">
    <property type="entry name" value="ZF_PHD_1"/>
    <property type="match status" value="1"/>
</dbReference>
<name>A0A6A6CF98_ZASCE</name>
<dbReference type="GO" id="GO:0003682">
    <property type="term" value="F:chromatin binding"/>
    <property type="evidence" value="ECO:0007669"/>
    <property type="project" value="TreeGrafter"/>
</dbReference>
<dbReference type="Pfam" id="PF00628">
    <property type="entry name" value="PHD"/>
    <property type="match status" value="1"/>
</dbReference>
<accession>A0A6A6CF98</accession>
<dbReference type="Proteomes" id="UP000799537">
    <property type="component" value="Unassembled WGS sequence"/>
</dbReference>
<protein>
    <recommendedName>
        <fullName evidence="8">PHD-type domain-containing protein</fullName>
    </recommendedName>
</protein>
<evidence type="ECO:0000259" key="8">
    <source>
        <dbReference type="PROSITE" id="PS50016"/>
    </source>
</evidence>
<evidence type="ECO:0000256" key="6">
    <source>
        <dbReference type="PROSITE-ProRule" id="PRU00146"/>
    </source>
</evidence>
<gene>
    <name evidence="9" type="ORF">M409DRAFT_24092</name>
</gene>
<dbReference type="PANTHER" id="PTHR12628">
    <property type="entry name" value="POLYCOMB-LIKE TRANSCRIPTION FACTOR"/>
    <property type="match status" value="1"/>
</dbReference>
<dbReference type="CDD" id="cd15502">
    <property type="entry name" value="PHD_Phf1p_Phf2p_like"/>
    <property type="match status" value="1"/>
</dbReference>
<dbReference type="InterPro" id="IPR011011">
    <property type="entry name" value="Znf_FYVE_PHD"/>
</dbReference>
<evidence type="ECO:0000256" key="4">
    <source>
        <dbReference type="ARBA" id="ARBA00022833"/>
    </source>
</evidence>
<dbReference type="SUPFAM" id="SSF57903">
    <property type="entry name" value="FYVE/PHD zinc finger"/>
    <property type="match status" value="1"/>
</dbReference>
<dbReference type="InterPro" id="IPR013083">
    <property type="entry name" value="Znf_RING/FYVE/PHD"/>
</dbReference>
<dbReference type="PROSITE" id="PS50016">
    <property type="entry name" value="ZF_PHD_2"/>
    <property type="match status" value="1"/>
</dbReference>
<keyword evidence="4" id="KW-0862">Zinc</keyword>
<feature type="compositionally biased region" description="Polar residues" evidence="7">
    <location>
        <begin position="353"/>
        <end position="365"/>
    </location>
</feature>
<feature type="compositionally biased region" description="Acidic residues" evidence="7">
    <location>
        <begin position="179"/>
        <end position="189"/>
    </location>
</feature>
<sequence>MDEPLAEFTTAPAPEPTNDAQDLEGAPAAPPSSSVLSDAPTTDAAEPDTIVVGASATQPPEPTRQPSAQTEELVRRINENAASAAKAGTPPWEAAREAVMKDMVTSEQFAIVPARGGGRGRGRGRGGKRASFAGEDEDGVKIEEGALSTPGSGRPRGRGGRPRGRGRGTGRSGKRKRDDEDDGASDSSDEVTPIATMTKSGRSIQKPSSFVPPPPQSPTTNKRKRPYNRRNPENAVCKSCLRGTSPASNMIVFCDGCNTPYHRYCHKPPIDQAVIDQVDKEWYCSQCESDRIVPVPEAEVAGFVSVPNASAEERQKYFSSLTQGMLVTLMTKATTLQPDLPVFEPAFKNKIANSMTNGHSHTAPTSDAAAPQQPVISAPPPLQPQHAHPPVADDANYGPEVHPPNYPRPGQGLMKSLPPEQEDLQWLVEDDDRFGVFTHLYQADATAGAANGGA</sequence>
<dbReference type="RefSeq" id="XP_033666694.1">
    <property type="nucleotide sequence ID" value="XM_033807083.1"/>
</dbReference>
<proteinExistence type="predicted"/>
<dbReference type="InterPro" id="IPR019787">
    <property type="entry name" value="Znf_PHD-finger"/>
</dbReference>
<evidence type="ECO:0000256" key="5">
    <source>
        <dbReference type="ARBA" id="ARBA00023242"/>
    </source>
</evidence>
<feature type="domain" description="PHD-type" evidence="8">
    <location>
        <begin position="234"/>
        <end position="290"/>
    </location>
</feature>
<evidence type="ECO:0000256" key="3">
    <source>
        <dbReference type="ARBA" id="ARBA00022771"/>
    </source>
</evidence>
<dbReference type="EMBL" id="ML993599">
    <property type="protein sequence ID" value="KAF2165805.1"/>
    <property type="molecule type" value="Genomic_DNA"/>
</dbReference>
<dbReference type="AlphaFoldDB" id="A0A6A6CF98"/>
<comment type="subcellular location">
    <subcellularLocation>
        <location evidence="1">Nucleus</location>
    </subcellularLocation>
</comment>
<evidence type="ECO:0000313" key="10">
    <source>
        <dbReference type="Proteomes" id="UP000799537"/>
    </source>
</evidence>
<dbReference type="InterPro" id="IPR001965">
    <property type="entry name" value="Znf_PHD"/>
</dbReference>
<dbReference type="SMART" id="SM00249">
    <property type="entry name" value="PHD"/>
    <property type="match status" value="1"/>
</dbReference>
<dbReference type="GO" id="GO:0003677">
    <property type="term" value="F:DNA binding"/>
    <property type="evidence" value="ECO:0007669"/>
    <property type="project" value="TreeGrafter"/>
</dbReference>
<dbReference type="GO" id="GO:0045814">
    <property type="term" value="P:negative regulation of gene expression, epigenetic"/>
    <property type="evidence" value="ECO:0007669"/>
    <property type="project" value="TreeGrafter"/>
</dbReference>
<keyword evidence="5" id="KW-0539">Nucleus</keyword>
<dbReference type="OrthoDB" id="5863171at2759"/>
<dbReference type="Gene3D" id="3.30.40.10">
    <property type="entry name" value="Zinc/RING finger domain, C3HC4 (zinc finger)"/>
    <property type="match status" value="1"/>
</dbReference>
<evidence type="ECO:0000256" key="7">
    <source>
        <dbReference type="SAM" id="MobiDB-lite"/>
    </source>
</evidence>